<name>A0ABW1DKP0_9DEIO</name>
<evidence type="ECO:0008006" key="4">
    <source>
        <dbReference type="Google" id="ProtNLM"/>
    </source>
</evidence>
<sequence>MTHHFVRRFRARRCFQVRPWAGAGLLLGSTLLGACAPRAAAPAPVGASTPVSSVSFYPQEAGLNWTYLAEGETPGQPAYTLRALGPTVFQNQPVLASQLTGRGADQTWYRTSGADGVQLLGFRKPGVTVTLSPAWREAPPENAWRVGLSWEGSSRITVVSDDGREQARGLLRYRYDVQDRREVRTPAGAFTVYVVTRQISDDVGGLFPATQQYWFAPYVGEVRTPEGLLLTGRNFAPRGGGR</sequence>
<evidence type="ECO:0000256" key="1">
    <source>
        <dbReference type="SAM" id="SignalP"/>
    </source>
</evidence>
<dbReference type="EMBL" id="JBHSOH010000006">
    <property type="protein sequence ID" value="MFC5848031.1"/>
    <property type="molecule type" value="Genomic_DNA"/>
</dbReference>
<dbReference type="Gene3D" id="2.40.360.20">
    <property type="match status" value="1"/>
</dbReference>
<keyword evidence="3" id="KW-1185">Reference proteome</keyword>
<dbReference type="RefSeq" id="WP_380047702.1">
    <property type="nucleotide sequence ID" value="NZ_JBHSOH010000006.1"/>
</dbReference>
<reference evidence="3" key="1">
    <citation type="journal article" date="2019" name="Int. J. Syst. Evol. Microbiol.">
        <title>The Global Catalogue of Microorganisms (GCM) 10K type strain sequencing project: providing services to taxonomists for standard genome sequencing and annotation.</title>
        <authorList>
            <consortium name="The Broad Institute Genomics Platform"/>
            <consortium name="The Broad Institute Genome Sequencing Center for Infectious Disease"/>
            <person name="Wu L."/>
            <person name="Ma J."/>
        </authorList>
    </citation>
    <scope>NUCLEOTIDE SEQUENCE [LARGE SCALE GENOMIC DNA]</scope>
    <source>
        <strain evidence="3">CGMCC 1.15053</strain>
    </source>
</reference>
<dbReference type="Proteomes" id="UP001595979">
    <property type="component" value="Unassembled WGS sequence"/>
</dbReference>
<gene>
    <name evidence="2" type="ORF">ACFPQ6_06880</name>
</gene>
<feature type="chain" id="PRO_5045692770" description="Lipoprotein" evidence="1">
    <location>
        <begin position="35"/>
        <end position="242"/>
    </location>
</feature>
<protein>
    <recommendedName>
        <fullName evidence="4">Lipoprotein</fullName>
    </recommendedName>
</protein>
<keyword evidence="1" id="KW-0732">Signal</keyword>
<feature type="signal peptide" evidence="1">
    <location>
        <begin position="1"/>
        <end position="34"/>
    </location>
</feature>
<comment type="caution">
    <text evidence="2">The sequence shown here is derived from an EMBL/GenBank/DDBJ whole genome shotgun (WGS) entry which is preliminary data.</text>
</comment>
<proteinExistence type="predicted"/>
<dbReference type="PROSITE" id="PS51257">
    <property type="entry name" value="PROKAR_LIPOPROTEIN"/>
    <property type="match status" value="1"/>
</dbReference>
<organism evidence="2 3">
    <name type="scientific">Deinococcus petrolearius</name>
    <dbReference type="NCBI Taxonomy" id="1751295"/>
    <lineage>
        <taxon>Bacteria</taxon>
        <taxon>Thermotogati</taxon>
        <taxon>Deinococcota</taxon>
        <taxon>Deinococci</taxon>
        <taxon>Deinococcales</taxon>
        <taxon>Deinococcaceae</taxon>
        <taxon>Deinococcus</taxon>
    </lineage>
</organism>
<evidence type="ECO:0000313" key="3">
    <source>
        <dbReference type="Proteomes" id="UP001595979"/>
    </source>
</evidence>
<evidence type="ECO:0000313" key="2">
    <source>
        <dbReference type="EMBL" id="MFC5848031.1"/>
    </source>
</evidence>
<accession>A0ABW1DKP0</accession>